<dbReference type="InterPro" id="IPR036388">
    <property type="entry name" value="WH-like_DNA-bd_sf"/>
</dbReference>
<dbReference type="RefSeq" id="WP_162645955.1">
    <property type="nucleotide sequence ID" value="NZ_CP048288.1"/>
</dbReference>
<dbReference type="SUPFAM" id="SSF46785">
    <property type="entry name" value="Winged helix' DNA-binding domain"/>
    <property type="match status" value="1"/>
</dbReference>
<protein>
    <recommendedName>
        <fullName evidence="1">Replication termination protein</fullName>
    </recommendedName>
    <alternativeName>
        <fullName evidence="1">Replication terminator protein</fullName>
    </alternativeName>
</protein>
<dbReference type="Proteomes" id="UP000479114">
    <property type="component" value="Plasmid unnamed2"/>
</dbReference>
<keyword evidence="1" id="KW-0238">DNA-binding</keyword>
<dbReference type="GO" id="GO:0006274">
    <property type="term" value="P:DNA replication termination"/>
    <property type="evidence" value="ECO:0007669"/>
    <property type="project" value="InterPro"/>
</dbReference>
<name>A0A6C0PBP2_9BACL</name>
<dbReference type="PIRSF" id="PIRSF021424">
    <property type="entry name" value="RTP"/>
    <property type="match status" value="1"/>
</dbReference>
<dbReference type="EMBL" id="CP048288">
    <property type="protein sequence ID" value="QHW35821.1"/>
    <property type="molecule type" value="Genomic_DNA"/>
</dbReference>
<evidence type="ECO:0000313" key="3">
    <source>
        <dbReference type="Proteomes" id="UP000479114"/>
    </source>
</evidence>
<accession>A0A6C0PBP2</accession>
<dbReference type="AlphaFoldDB" id="A0A6C0PBP2"/>
<dbReference type="InterPro" id="IPR036390">
    <property type="entry name" value="WH_DNA-bd_sf"/>
</dbReference>
<organism evidence="2 3">
    <name type="scientific">Paenibacillus rhizovicinus</name>
    <dbReference type="NCBI Taxonomy" id="2704463"/>
    <lineage>
        <taxon>Bacteria</taxon>
        <taxon>Bacillati</taxon>
        <taxon>Bacillota</taxon>
        <taxon>Bacilli</taxon>
        <taxon>Bacillales</taxon>
        <taxon>Paenibacillaceae</taxon>
        <taxon>Paenibacillus</taxon>
    </lineage>
</organism>
<keyword evidence="3" id="KW-1185">Reference proteome</keyword>
<evidence type="ECO:0000313" key="2">
    <source>
        <dbReference type="EMBL" id="QHW35821.1"/>
    </source>
</evidence>
<dbReference type="Pfam" id="PF02334">
    <property type="entry name" value="RTP"/>
    <property type="match status" value="1"/>
</dbReference>
<comment type="function">
    <text evidence="1">Plays a role in DNA replication and termination (fork arrest mechanism). Two dimers of rtp bind to the two inverted repeat regions (IRI and IRII) present in the termination site. The binding of each dimer is centered on an 8 bp direct repeat.</text>
</comment>
<dbReference type="InterPro" id="IPR003432">
    <property type="entry name" value="RTP"/>
</dbReference>
<geneLocation type="plasmid" evidence="2 3">
    <name>unnamed2</name>
</geneLocation>
<dbReference type="Gene3D" id="1.10.10.10">
    <property type="entry name" value="Winged helix-like DNA-binding domain superfamily/Winged helix DNA-binding domain"/>
    <property type="match status" value="1"/>
</dbReference>
<gene>
    <name evidence="2" type="ORF">GZH47_33555</name>
</gene>
<dbReference type="GO" id="GO:0003677">
    <property type="term" value="F:DNA binding"/>
    <property type="evidence" value="ECO:0007669"/>
    <property type="project" value="UniProtKB-KW"/>
</dbReference>
<comment type="subunit">
    <text evidence="1">Homodimer.</text>
</comment>
<evidence type="ECO:0000256" key="1">
    <source>
        <dbReference type="PIRNR" id="PIRNR021424"/>
    </source>
</evidence>
<keyword evidence="2" id="KW-0614">Plasmid</keyword>
<reference evidence="2 3" key="1">
    <citation type="submission" date="2020-02" db="EMBL/GenBank/DDBJ databases">
        <title>Paenibacillus sp. nov., isolated from rhizosphere soil of tomato.</title>
        <authorList>
            <person name="Weon H.-Y."/>
            <person name="Lee S.A."/>
        </authorList>
    </citation>
    <scope>NUCLEOTIDE SEQUENCE [LARGE SCALE GENOMIC DNA]</scope>
    <source>
        <strain evidence="2 3">14171R-81</strain>
        <plasmid evidence="2 3">unnamed2</plasmid>
    </source>
</reference>
<dbReference type="KEGG" id="prz:GZH47_33555"/>
<proteinExistence type="predicted"/>
<sequence>MAEKQKRESRGFMLKQRAFLKLYLITLMEKKKAYGLQILDTLTETFKPFGYQPTHSAMYEALYDLVEDGILHRQEIVPPHDRFKKLVYYQFTDDGADRAEIYKKQLKEEIDRCQGLLQQALKDNFG</sequence>